<keyword evidence="4" id="KW-0689">Ribosomal protein</keyword>
<organism evidence="7 8">
    <name type="scientific">Plectosphaerella cucumerina</name>
    <dbReference type="NCBI Taxonomy" id="40658"/>
    <lineage>
        <taxon>Eukaryota</taxon>
        <taxon>Fungi</taxon>
        <taxon>Dikarya</taxon>
        <taxon>Ascomycota</taxon>
        <taxon>Pezizomycotina</taxon>
        <taxon>Sordariomycetes</taxon>
        <taxon>Hypocreomycetidae</taxon>
        <taxon>Glomerellales</taxon>
        <taxon>Plectosphaerellaceae</taxon>
        <taxon>Plectosphaerella</taxon>
    </lineage>
</organism>
<dbReference type="Pfam" id="PF09809">
    <property type="entry name" value="MRP-L27"/>
    <property type="match status" value="1"/>
</dbReference>
<keyword evidence="5" id="KW-0496">Mitochondrion</keyword>
<evidence type="ECO:0000256" key="6">
    <source>
        <dbReference type="ARBA" id="ARBA00023274"/>
    </source>
</evidence>
<evidence type="ECO:0000313" key="7">
    <source>
        <dbReference type="EMBL" id="KAH7367538.1"/>
    </source>
</evidence>
<evidence type="ECO:0000256" key="2">
    <source>
        <dbReference type="ARBA" id="ARBA00010152"/>
    </source>
</evidence>
<dbReference type="GO" id="GO:0003735">
    <property type="term" value="F:structural constituent of ribosome"/>
    <property type="evidence" value="ECO:0007669"/>
    <property type="project" value="InterPro"/>
</dbReference>
<evidence type="ECO:0000256" key="5">
    <source>
        <dbReference type="ARBA" id="ARBA00023128"/>
    </source>
</evidence>
<dbReference type="Proteomes" id="UP000813385">
    <property type="component" value="Unassembled WGS sequence"/>
</dbReference>
<accession>A0A8K0TJH0</accession>
<evidence type="ECO:0000256" key="1">
    <source>
        <dbReference type="ARBA" id="ARBA00004173"/>
    </source>
</evidence>
<keyword evidence="8" id="KW-1185">Reference proteome</keyword>
<comment type="caution">
    <text evidence="7">The sequence shown here is derived from an EMBL/GenBank/DDBJ whole genome shotgun (WGS) entry which is preliminary data.</text>
</comment>
<keyword evidence="6" id="KW-0687">Ribonucleoprotein</keyword>
<evidence type="ECO:0000313" key="8">
    <source>
        <dbReference type="Proteomes" id="UP000813385"/>
    </source>
</evidence>
<comment type="similarity">
    <text evidence="2">Belongs to the mitochondrion-specific ribosomal protein mL41 family.</text>
</comment>
<name>A0A8K0TJH0_9PEZI</name>
<dbReference type="OrthoDB" id="408933at2759"/>
<dbReference type="GO" id="GO:0005762">
    <property type="term" value="C:mitochondrial large ribosomal subunit"/>
    <property type="evidence" value="ECO:0007669"/>
    <property type="project" value="InterPro"/>
</dbReference>
<gene>
    <name evidence="7" type="ORF">B0T11DRAFT_325802</name>
</gene>
<dbReference type="PANTHER" id="PTHR21338:SF0">
    <property type="entry name" value="LARGE RIBOSOMAL SUBUNIT PROTEIN ML41"/>
    <property type="match status" value="1"/>
</dbReference>
<protein>
    <submittedName>
        <fullName evidence="7">Uncharacterized protein</fullName>
    </submittedName>
</protein>
<proteinExistence type="inferred from homology"/>
<dbReference type="InterPro" id="IPR019189">
    <property type="entry name" value="Ribosomal_mL41"/>
</dbReference>
<comment type="subcellular location">
    <subcellularLocation>
        <location evidence="1">Mitochondrion</location>
    </subcellularLocation>
</comment>
<reference evidence="7" key="1">
    <citation type="journal article" date="2021" name="Nat. Commun.">
        <title>Genetic determinants of endophytism in the Arabidopsis root mycobiome.</title>
        <authorList>
            <person name="Mesny F."/>
            <person name="Miyauchi S."/>
            <person name="Thiergart T."/>
            <person name="Pickel B."/>
            <person name="Atanasova L."/>
            <person name="Karlsson M."/>
            <person name="Huettel B."/>
            <person name="Barry K.W."/>
            <person name="Haridas S."/>
            <person name="Chen C."/>
            <person name="Bauer D."/>
            <person name="Andreopoulos W."/>
            <person name="Pangilinan J."/>
            <person name="LaButti K."/>
            <person name="Riley R."/>
            <person name="Lipzen A."/>
            <person name="Clum A."/>
            <person name="Drula E."/>
            <person name="Henrissat B."/>
            <person name="Kohler A."/>
            <person name="Grigoriev I.V."/>
            <person name="Martin F.M."/>
            <person name="Hacquard S."/>
        </authorList>
    </citation>
    <scope>NUCLEOTIDE SEQUENCE</scope>
    <source>
        <strain evidence="7">MPI-CAGE-AT-0016</strain>
    </source>
</reference>
<evidence type="ECO:0000256" key="4">
    <source>
        <dbReference type="ARBA" id="ARBA00022980"/>
    </source>
</evidence>
<keyword evidence="3" id="KW-0809">Transit peptide</keyword>
<dbReference type="GO" id="GO:0006412">
    <property type="term" value="P:translation"/>
    <property type="evidence" value="ECO:0007669"/>
    <property type="project" value="TreeGrafter"/>
</dbReference>
<dbReference type="AlphaFoldDB" id="A0A8K0TJH0"/>
<sequence>MQPTKALQILRYRHLRLTTKDVNKGFYKGNRVGAMGRHTKFGGYLIDWSRVRTFVVPDAAKDPSFKLTPFVTETIRPMRGKYESKAGPKDPAVYLENWKYMNGTD</sequence>
<dbReference type="EMBL" id="JAGPXD010000002">
    <property type="protein sequence ID" value="KAH7367538.1"/>
    <property type="molecule type" value="Genomic_DNA"/>
</dbReference>
<evidence type="ECO:0000256" key="3">
    <source>
        <dbReference type="ARBA" id="ARBA00022946"/>
    </source>
</evidence>
<dbReference type="PANTHER" id="PTHR21338">
    <property type="entry name" value="MITOCHONDRIAL RIBOSOMAL PROTEIN L41"/>
    <property type="match status" value="1"/>
</dbReference>